<dbReference type="SUPFAM" id="SSF47072">
    <property type="entry name" value="Cysteine alpha-hairpin motif"/>
    <property type="match status" value="1"/>
</dbReference>
<accession>A0A653D2S9</accession>
<dbReference type="PROSITE" id="PS51808">
    <property type="entry name" value="CHCH"/>
    <property type="match status" value="1"/>
</dbReference>
<organism evidence="2 3">
    <name type="scientific">Callosobruchus maculatus</name>
    <name type="common">Southern cowpea weevil</name>
    <name type="synonym">Pulse bruchid</name>
    <dbReference type="NCBI Taxonomy" id="64391"/>
    <lineage>
        <taxon>Eukaryota</taxon>
        <taxon>Metazoa</taxon>
        <taxon>Ecdysozoa</taxon>
        <taxon>Arthropoda</taxon>
        <taxon>Hexapoda</taxon>
        <taxon>Insecta</taxon>
        <taxon>Pterygota</taxon>
        <taxon>Neoptera</taxon>
        <taxon>Endopterygota</taxon>
        <taxon>Coleoptera</taxon>
        <taxon>Polyphaga</taxon>
        <taxon>Cucujiformia</taxon>
        <taxon>Chrysomeloidea</taxon>
        <taxon>Chrysomelidae</taxon>
        <taxon>Bruchinae</taxon>
        <taxon>Bruchini</taxon>
        <taxon>Callosobruchus</taxon>
    </lineage>
</organism>
<evidence type="ECO:0000313" key="2">
    <source>
        <dbReference type="EMBL" id="VEN54265.1"/>
    </source>
</evidence>
<gene>
    <name evidence="2" type="ORF">CALMAC_LOCUS13788</name>
</gene>
<dbReference type="AlphaFoldDB" id="A0A653D2S9"/>
<evidence type="ECO:0000313" key="3">
    <source>
        <dbReference type="Proteomes" id="UP000410492"/>
    </source>
</evidence>
<dbReference type="EMBL" id="CAACVG010009810">
    <property type="protein sequence ID" value="VEN54265.1"/>
    <property type="molecule type" value="Genomic_DNA"/>
</dbReference>
<keyword evidence="1" id="KW-0732">Signal</keyword>
<dbReference type="OrthoDB" id="6727154at2759"/>
<evidence type="ECO:0008006" key="4">
    <source>
        <dbReference type="Google" id="ProtNLM"/>
    </source>
</evidence>
<sequence>MKLVPILWLVHCIFQYTVMRTQKNYEIEELNPCLKEQELTFKCFSEKAKEDCKSEIENYKLCKSFWKKERFKATSSS</sequence>
<feature type="chain" id="PRO_5024793617" description="CHCH domain-containing protein" evidence="1">
    <location>
        <begin position="20"/>
        <end position="77"/>
    </location>
</feature>
<proteinExistence type="predicted"/>
<dbReference type="InterPro" id="IPR009069">
    <property type="entry name" value="Cys_alpha_HP_mot_SF"/>
</dbReference>
<feature type="signal peptide" evidence="1">
    <location>
        <begin position="1"/>
        <end position="19"/>
    </location>
</feature>
<reference evidence="2 3" key="1">
    <citation type="submission" date="2019-01" db="EMBL/GenBank/DDBJ databases">
        <authorList>
            <person name="Sayadi A."/>
        </authorList>
    </citation>
    <scope>NUCLEOTIDE SEQUENCE [LARGE SCALE GENOMIC DNA]</scope>
</reference>
<name>A0A653D2S9_CALMS</name>
<keyword evidence="3" id="KW-1185">Reference proteome</keyword>
<dbReference type="Proteomes" id="UP000410492">
    <property type="component" value="Unassembled WGS sequence"/>
</dbReference>
<protein>
    <recommendedName>
        <fullName evidence="4">CHCH domain-containing protein</fullName>
    </recommendedName>
</protein>
<evidence type="ECO:0000256" key="1">
    <source>
        <dbReference type="SAM" id="SignalP"/>
    </source>
</evidence>